<dbReference type="Gene3D" id="3.30.2160.10">
    <property type="entry name" value="Hect, E3 ligase catalytic domain"/>
    <property type="match status" value="1"/>
</dbReference>
<dbReference type="InterPro" id="IPR050409">
    <property type="entry name" value="E3_ubiq-protein_ligase"/>
</dbReference>
<comment type="caution">
    <text evidence="8">The sequence shown here is derived from an EMBL/GenBank/DDBJ whole genome shotgun (WGS) entry which is preliminary data.</text>
</comment>
<evidence type="ECO:0000313" key="9">
    <source>
        <dbReference type="Proteomes" id="UP000293045"/>
    </source>
</evidence>
<reference evidence="8 9" key="1">
    <citation type="submission" date="2017-12" db="EMBL/GenBank/DDBJ databases">
        <authorList>
            <person name="Pombert J.-F."/>
            <person name="Haag K.L."/>
            <person name="Ebert D."/>
        </authorList>
    </citation>
    <scope>NUCLEOTIDE SEQUENCE [LARGE SCALE GENOMIC DNA]</scope>
    <source>
        <strain evidence="8">IL-BN-2</strain>
    </source>
</reference>
<dbReference type="Proteomes" id="UP000293045">
    <property type="component" value="Unassembled WGS sequence"/>
</dbReference>
<dbReference type="EMBL" id="PIXR01000246">
    <property type="protein sequence ID" value="TBU07953.1"/>
    <property type="molecule type" value="Genomic_DNA"/>
</dbReference>
<gene>
    <name evidence="8" type="ORF">CWI39_0246p0010</name>
</gene>
<name>A0A4Q9LIF5_9MICR</name>
<dbReference type="Pfam" id="PF00632">
    <property type="entry name" value="HECT"/>
    <property type="match status" value="1"/>
</dbReference>
<dbReference type="VEuPathDB" id="MicrosporidiaDB:CWI36_0660p0010"/>
<comment type="pathway">
    <text evidence="2">Protein modification; protein ubiquitination.</text>
</comment>
<dbReference type="PANTHER" id="PTHR11254:SF444">
    <property type="entry name" value="HECT DOMAIN CONTAINING UBIQUITIN LIGASE"/>
    <property type="match status" value="1"/>
</dbReference>
<dbReference type="GO" id="GO:0005737">
    <property type="term" value="C:cytoplasm"/>
    <property type="evidence" value="ECO:0007669"/>
    <property type="project" value="TreeGrafter"/>
</dbReference>
<keyword evidence="5 6" id="KW-0833">Ubl conjugation pathway</keyword>
<dbReference type="EC" id="2.3.2.26" evidence="3"/>
<evidence type="ECO:0000256" key="3">
    <source>
        <dbReference type="ARBA" id="ARBA00012485"/>
    </source>
</evidence>
<protein>
    <recommendedName>
        <fullName evidence="3">HECT-type E3 ubiquitin transferase</fullName>
        <ecNumber evidence="3">2.3.2.26</ecNumber>
    </recommendedName>
</protein>
<evidence type="ECO:0000256" key="4">
    <source>
        <dbReference type="ARBA" id="ARBA00022679"/>
    </source>
</evidence>
<evidence type="ECO:0000259" key="7">
    <source>
        <dbReference type="PROSITE" id="PS50237"/>
    </source>
</evidence>
<dbReference type="AlphaFoldDB" id="A0A4Q9LIF5"/>
<evidence type="ECO:0000256" key="1">
    <source>
        <dbReference type="ARBA" id="ARBA00000885"/>
    </source>
</evidence>
<organism evidence="8 9">
    <name type="scientific">Hamiltosporidium magnivora</name>
    <dbReference type="NCBI Taxonomy" id="148818"/>
    <lineage>
        <taxon>Eukaryota</taxon>
        <taxon>Fungi</taxon>
        <taxon>Fungi incertae sedis</taxon>
        <taxon>Microsporidia</taxon>
        <taxon>Dubosqiidae</taxon>
        <taxon>Hamiltosporidium</taxon>
    </lineage>
</organism>
<accession>A0A4Q9LIF5</accession>
<proteinExistence type="predicted"/>
<dbReference type="PANTHER" id="PTHR11254">
    <property type="entry name" value="HECT DOMAIN UBIQUITIN-PROTEIN LIGASE"/>
    <property type="match status" value="1"/>
</dbReference>
<keyword evidence="4 8" id="KW-0808">Transferase</keyword>
<dbReference type="InterPro" id="IPR000569">
    <property type="entry name" value="HECT_dom"/>
</dbReference>
<evidence type="ECO:0000313" key="8">
    <source>
        <dbReference type="EMBL" id="TBU07953.1"/>
    </source>
</evidence>
<comment type="caution">
    <text evidence="6">Lacks conserved residue(s) required for the propagation of feature annotation.</text>
</comment>
<comment type="catalytic activity">
    <reaction evidence="1">
        <text>S-ubiquitinyl-[E2 ubiquitin-conjugating enzyme]-L-cysteine + [acceptor protein]-L-lysine = [E2 ubiquitin-conjugating enzyme]-L-cysteine + N(6)-ubiquitinyl-[acceptor protein]-L-lysine.</text>
        <dbReference type="EC" id="2.3.2.26"/>
    </reaction>
</comment>
<sequence>MSLEKKNYFKSIISLQILRELLSIHPYYFNFIKDKMNKAFVRKMLCLNSSVVFINLEQQEKWNINFQFGFLITVILYKCESEFLQNFVSILCSLLSDCNDKKYYLVLNLINRILISEICCCEIPEFFSYKLNNKSQDKNCSDSFQKRKFKICQAFIKNNILKILSESIRNPRFIESNTYEETGHYNLKLMSIFVAYLNKNNPFISISCLITYPYICSYSSLKFCHPSKITKYIESNDENSFNISCKNLLSTIDFGYMTRFHAYTEKEFCEYKFQYKNSIVENLNIYFDRFTFFDLYLNLFGYKCESFLNEVDKLKKKIIKYNFPNEVSNAIHAIISNNSENMNEKPEFSSYVTKYDYSYIFKTNFIPIKRESSLMTYVNYFLTNKNVTQSFSEDDYYDCYLDAIFIPYEYIPKFCISIELFRIIFIMLSARTTNLEFFRNLKLKLSEIEKMRNDEYFKTKIDFLKQILINMEEYSLDSSYEIFEMFLFELIFFKITKNFILNEHSEEIIKYLFDSHVKNSKKSNKIFIDILSFENETTRKIYKAYIENFQSDFYTDRINRILNDVNFKQSSFSFFDIILKNCEIYFNLRKFSDIPLSNDFIRYRDYICFFFQITPTIFLKEKNINDRKKNINFELNFFVGFLESRIENNCIDLFVNYVGLETKKLILLWNYYKKLVNLQGKFHLAVKRDSVIDSFIENIRKKQPSEVKTQMWFVHFTAEDGTGIGPTFEFFDLYGSILNENEYFIAFANEENTIVEFDKESHQKIKEIYFYTGIVMAKCIVQDLKIIDFEFYTSLISLRNMEENQLNEYNFTTIVKINSVYKSYDLINNGSKIKVSKKNLEDYIFKMTEFKLFRNTGMFFQELKKRFREIFSEPFYKIFTFDELRSILEGETTLDIDVLKLNTKYSSNCHKDHQFQDIRFTIELVALEYKFPKAFTCSNIFLLPEYKSREDLVNGLQYIQNINDYTLA</sequence>
<dbReference type="GO" id="GO:0006511">
    <property type="term" value="P:ubiquitin-dependent protein catabolic process"/>
    <property type="evidence" value="ECO:0007669"/>
    <property type="project" value="TreeGrafter"/>
</dbReference>
<dbReference type="SUPFAM" id="SSF56204">
    <property type="entry name" value="Hect, E3 ligase catalytic domain"/>
    <property type="match status" value="1"/>
</dbReference>
<dbReference type="GO" id="GO:0061630">
    <property type="term" value="F:ubiquitin protein ligase activity"/>
    <property type="evidence" value="ECO:0007669"/>
    <property type="project" value="UniProtKB-EC"/>
</dbReference>
<dbReference type="SMART" id="SM00119">
    <property type="entry name" value="HECTc"/>
    <property type="match status" value="1"/>
</dbReference>
<evidence type="ECO:0000256" key="2">
    <source>
        <dbReference type="ARBA" id="ARBA00004906"/>
    </source>
</evidence>
<feature type="domain" description="HECT" evidence="7">
    <location>
        <begin position="770"/>
        <end position="915"/>
    </location>
</feature>
<dbReference type="InterPro" id="IPR035983">
    <property type="entry name" value="Hect_E3_ubiquitin_ligase"/>
</dbReference>
<evidence type="ECO:0000256" key="5">
    <source>
        <dbReference type="ARBA" id="ARBA00022786"/>
    </source>
</evidence>
<dbReference type="GO" id="GO:0016567">
    <property type="term" value="P:protein ubiquitination"/>
    <property type="evidence" value="ECO:0007669"/>
    <property type="project" value="TreeGrafter"/>
</dbReference>
<dbReference type="PROSITE" id="PS50237">
    <property type="entry name" value="HECT"/>
    <property type="match status" value="1"/>
</dbReference>
<dbReference type="VEuPathDB" id="MicrosporidiaDB:CWI39_0246p0010"/>
<evidence type="ECO:0000256" key="6">
    <source>
        <dbReference type="PROSITE-ProRule" id="PRU00104"/>
    </source>
</evidence>